<evidence type="ECO:0008006" key="3">
    <source>
        <dbReference type="Google" id="ProtNLM"/>
    </source>
</evidence>
<protein>
    <recommendedName>
        <fullName evidence="3">Sulfotransferase family protein</fullName>
    </recommendedName>
</protein>
<dbReference type="Gene3D" id="3.40.50.300">
    <property type="entry name" value="P-loop containing nucleotide triphosphate hydrolases"/>
    <property type="match status" value="1"/>
</dbReference>
<accession>A0ABT0N705</accession>
<keyword evidence="2" id="KW-1185">Reference proteome</keyword>
<evidence type="ECO:0000313" key="2">
    <source>
        <dbReference type="Proteomes" id="UP001202831"/>
    </source>
</evidence>
<gene>
    <name evidence="1" type="ORF">L2725_10320</name>
</gene>
<name>A0ABT0N705_9GAMM</name>
<dbReference type="RefSeq" id="WP_249248887.1">
    <property type="nucleotide sequence ID" value="NZ_JAKIKT010000003.1"/>
</dbReference>
<proteinExistence type="predicted"/>
<dbReference type="Proteomes" id="UP001202831">
    <property type="component" value="Unassembled WGS sequence"/>
</dbReference>
<comment type="caution">
    <text evidence="1">The sequence shown here is derived from an EMBL/GenBank/DDBJ whole genome shotgun (WGS) entry which is preliminary data.</text>
</comment>
<organism evidence="1 2">
    <name type="scientific">Shewanella corallii</name>
    <dbReference type="NCBI Taxonomy" id="560080"/>
    <lineage>
        <taxon>Bacteria</taxon>
        <taxon>Pseudomonadati</taxon>
        <taxon>Pseudomonadota</taxon>
        <taxon>Gammaproteobacteria</taxon>
        <taxon>Alteromonadales</taxon>
        <taxon>Shewanellaceae</taxon>
        <taxon>Shewanella</taxon>
    </lineage>
</organism>
<reference evidence="1 2" key="1">
    <citation type="submission" date="2022-01" db="EMBL/GenBank/DDBJ databases">
        <title>Whole genome-based taxonomy of the Shewanellaceae.</title>
        <authorList>
            <person name="Martin-Rodriguez A.J."/>
        </authorList>
    </citation>
    <scope>NUCLEOTIDE SEQUENCE [LARGE SCALE GENOMIC DNA]</scope>
    <source>
        <strain evidence="1 2">DSM 21332</strain>
    </source>
</reference>
<dbReference type="InterPro" id="IPR027417">
    <property type="entry name" value="P-loop_NTPase"/>
</dbReference>
<evidence type="ECO:0000313" key="1">
    <source>
        <dbReference type="EMBL" id="MCL2914160.1"/>
    </source>
</evidence>
<dbReference type="EMBL" id="JAKIKT010000003">
    <property type="protein sequence ID" value="MCL2914160.1"/>
    <property type="molecule type" value="Genomic_DNA"/>
</dbReference>
<sequence>MNVSKLKLLKRIPKQLNQALGYAFGDDKYIGRVETPFSHIVKGWAGCKQTANPVWVKISKGEEVQVVLANEPRSDVLQGKQLSNANCGFCAVFSNNNQAMAIVEVMLAGPTLSIAKPNYQGRKLFFIHIPKTAGSSVNSNIQAQLQDNPGFTHAEGMKNDWHHMIEAPYVSGHIRFTDYLKHFSYGDFITLAFFREPFSHLKSHLNWVCHLSEPEKVEFFNNHSEVVKQISRNLFAKDFCAPSTWAAFADEMKPREYGLFDNPQVRYLADIAPNQKVTTAHLTQALNRLESLHLVGLAEEFDSSMQLVFSAMGLGQPVNEFKSENINRFDYGADFSSPEIREHLTPLVQYDQLLYAAAKQKFSQQQIIFG</sequence>